<evidence type="ECO:0000313" key="8">
    <source>
        <dbReference type="Proteomes" id="UP001642540"/>
    </source>
</evidence>
<dbReference type="PROSITE" id="PS50262">
    <property type="entry name" value="G_PROTEIN_RECEP_F1_2"/>
    <property type="match status" value="1"/>
</dbReference>
<dbReference type="Proteomes" id="UP001642540">
    <property type="component" value="Unassembled WGS sequence"/>
</dbReference>
<feature type="transmembrane region" description="Helical" evidence="5">
    <location>
        <begin position="77"/>
        <end position="97"/>
    </location>
</feature>
<name>A0ABP1Q5F6_9HEXA</name>
<dbReference type="PANTHER" id="PTHR46641:SF2">
    <property type="entry name" value="FMRFAMIDE RECEPTOR"/>
    <property type="match status" value="1"/>
</dbReference>
<feature type="transmembrane region" description="Helical" evidence="5">
    <location>
        <begin position="25"/>
        <end position="48"/>
    </location>
</feature>
<reference evidence="7 8" key="1">
    <citation type="submission" date="2024-08" db="EMBL/GenBank/DDBJ databases">
        <authorList>
            <person name="Cucini C."/>
            <person name="Frati F."/>
        </authorList>
    </citation>
    <scope>NUCLEOTIDE SEQUENCE [LARGE SCALE GENOMIC DNA]</scope>
</reference>
<dbReference type="InterPro" id="IPR052954">
    <property type="entry name" value="GPCR-Ligand_Int"/>
</dbReference>
<dbReference type="PANTHER" id="PTHR46641">
    <property type="entry name" value="FMRFAMIDE RECEPTOR-RELATED"/>
    <property type="match status" value="1"/>
</dbReference>
<keyword evidence="8" id="KW-1185">Reference proteome</keyword>
<feature type="domain" description="G-protein coupled receptors family 1 profile" evidence="6">
    <location>
        <begin position="1"/>
        <end position="138"/>
    </location>
</feature>
<sequence length="190" mass="22172">MIFAIILSCFSYLYLNYIDKNTFDVYAAAVLHFTPFVVVLVLNVFIVIGMHKNKAVRKSLRRSLRKSESSRSEEDSITIMLLAVIIVFGFCYSFEFVRRIMNYAWSEYMSKWTHYDYAINHLADIFYVLNSSINFLIYCLFGSKFRSVFLKMFRSPFVKRENVALADSHVSRSNHELSAVAMRTRINSGN</sequence>
<evidence type="ECO:0000256" key="2">
    <source>
        <dbReference type="ARBA" id="ARBA00022692"/>
    </source>
</evidence>
<evidence type="ECO:0000313" key="7">
    <source>
        <dbReference type="EMBL" id="CAL8085441.1"/>
    </source>
</evidence>
<evidence type="ECO:0000256" key="5">
    <source>
        <dbReference type="SAM" id="Phobius"/>
    </source>
</evidence>
<keyword evidence="4 5" id="KW-0472">Membrane</keyword>
<comment type="caution">
    <text evidence="7">The sequence shown here is derived from an EMBL/GenBank/DDBJ whole genome shotgun (WGS) entry which is preliminary data.</text>
</comment>
<dbReference type="InterPro" id="IPR019427">
    <property type="entry name" value="7TM_GPCR_serpentine_rcpt_Srw"/>
</dbReference>
<gene>
    <name evidence="7" type="ORF">ODALV1_LOCUS6115</name>
</gene>
<keyword evidence="2 5" id="KW-0812">Transmembrane</keyword>
<protein>
    <recommendedName>
        <fullName evidence="6">G-protein coupled receptors family 1 profile domain-containing protein</fullName>
    </recommendedName>
</protein>
<evidence type="ECO:0000256" key="1">
    <source>
        <dbReference type="ARBA" id="ARBA00004370"/>
    </source>
</evidence>
<dbReference type="Gene3D" id="1.20.1070.10">
    <property type="entry name" value="Rhodopsin 7-helix transmembrane proteins"/>
    <property type="match status" value="1"/>
</dbReference>
<dbReference type="Pfam" id="PF10324">
    <property type="entry name" value="7TM_GPCR_Srw"/>
    <property type="match status" value="1"/>
</dbReference>
<dbReference type="SUPFAM" id="SSF81321">
    <property type="entry name" value="Family A G protein-coupled receptor-like"/>
    <property type="match status" value="1"/>
</dbReference>
<dbReference type="InterPro" id="IPR017452">
    <property type="entry name" value="GPCR_Rhodpsn_7TM"/>
</dbReference>
<evidence type="ECO:0000259" key="6">
    <source>
        <dbReference type="PROSITE" id="PS50262"/>
    </source>
</evidence>
<accession>A0ABP1Q5F6</accession>
<comment type="subcellular location">
    <subcellularLocation>
        <location evidence="1">Membrane</location>
    </subcellularLocation>
</comment>
<evidence type="ECO:0000256" key="3">
    <source>
        <dbReference type="ARBA" id="ARBA00022989"/>
    </source>
</evidence>
<feature type="transmembrane region" description="Helical" evidence="5">
    <location>
        <begin position="117"/>
        <end position="141"/>
    </location>
</feature>
<keyword evidence="3 5" id="KW-1133">Transmembrane helix</keyword>
<organism evidence="7 8">
    <name type="scientific">Orchesella dallaii</name>
    <dbReference type="NCBI Taxonomy" id="48710"/>
    <lineage>
        <taxon>Eukaryota</taxon>
        <taxon>Metazoa</taxon>
        <taxon>Ecdysozoa</taxon>
        <taxon>Arthropoda</taxon>
        <taxon>Hexapoda</taxon>
        <taxon>Collembola</taxon>
        <taxon>Entomobryomorpha</taxon>
        <taxon>Entomobryoidea</taxon>
        <taxon>Orchesellidae</taxon>
        <taxon>Orchesellinae</taxon>
        <taxon>Orchesella</taxon>
    </lineage>
</organism>
<proteinExistence type="predicted"/>
<evidence type="ECO:0000256" key="4">
    <source>
        <dbReference type="ARBA" id="ARBA00023136"/>
    </source>
</evidence>
<dbReference type="EMBL" id="CAXLJM020000019">
    <property type="protein sequence ID" value="CAL8085441.1"/>
    <property type="molecule type" value="Genomic_DNA"/>
</dbReference>